<dbReference type="AlphaFoldDB" id="A0A370GNP6"/>
<dbReference type="RefSeq" id="WP_068029523.1">
    <property type="nucleotide sequence ID" value="NZ_QQAZ01000015.1"/>
</dbReference>
<keyword evidence="3" id="KW-1185">Reference proteome</keyword>
<protein>
    <submittedName>
        <fullName evidence="2">Uncharacterized protein</fullName>
    </submittedName>
</protein>
<feature type="transmembrane region" description="Helical" evidence="1">
    <location>
        <begin position="20"/>
        <end position="40"/>
    </location>
</feature>
<dbReference type="EMBL" id="QQAZ01000015">
    <property type="protein sequence ID" value="RDI44906.1"/>
    <property type="molecule type" value="Genomic_DNA"/>
</dbReference>
<name>A0A370GNP6_9NOCA</name>
<keyword evidence="1" id="KW-1133">Transmembrane helix</keyword>
<dbReference type="STRING" id="1210089.GCA_001613165_06836"/>
<sequence length="114" mass="12171">MAEEAQRDRTRAIADLSRTLGILAVLSFCLIVAAFAFVVVSDDEGYFWMTLISIAPVFCAGVLLGLFAVILGIGAKVKVRRGTETGKRVTSSGITLGAIVLTLEVGSMLLFWFG</sequence>
<feature type="transmembrane region" description="Helical" evidence="1">
    <location>
        <begin position="46"/>
        <end position="73"/>
    </location>
</feature>
<feature type="transmembrane region" description="Helical" evidence="1">
    <location>
        <begin position="94"/>
        <end position="113"/>
    </location>
</feature>
<evidence type="ECO:0000256" key="1">
    <source>
        <dbReference type="SAM" id="Phobius"/>
    </source>
</evidence>
<reference evidence="2 3" key="1">
    <citation type="submission" date="2018-07" db="EMBL/GenBank/DDBJ databases">
        <title>Genomic Encyclopedia of Type Strains, Phase IV (KMG-IV): sequencing the most valuable type-strain genomes for metagenomic binning, comparative biology and taxonomic classification.</title>
        <authorList>
            <person name="Goeker M."/>
        </authorList>
    </citation>
    <scope>NUCLEOTIDE SEQUENCE [LARGE SCALE GENOMIC DNA]</scope>
    <source>
        <strain evidence="2 3">DSM 44952</strain>
    </source>
</reference>
<keyword evidence="1" id="KW-0472">Membrane</keyword>
<evidence type="ECO:0000313" key="2">
    <source>
        <dbReference type="EMBL" id="RDI44906.1"/>
    </source>
</evidence>
<gene>
    <name evidence="2" type="ORF">DFR68_11558</name>
</gene>
<evidence type="ECO:0000313" key="3">
    <source>
        <dbReference type="Proteomes" id="UP000255355"/>
    </source>
</evidence>
<proteinExistence type="predicted"/>
<accession>A0A370GNP6</accession>
<organism evidence="2 3">
    <name type="scientific">Nocardia mexicana</name>
    <dbReference type="NCBI Taxonomy" id="279262"/>
    <lineage>
        <taxon>Bacteria</taxon>
        <taxon>Bacillati</taxon>
        <taxon>Actinomycetota</taxon>
        <taxon>Actinomycetes</taxon>
        <taxon>Mycobacteriales</taxon>
        <taxon>Nocardiaceae</taxon>
        <taxon>Nocardia</taxon>
    </lineage>
</organism>
<keyword evidence="1" id="KW-0812">Transmembrane</keyword>
<comment type="caution">
    <text evidence="2">The sequence shown here is derived from an EMBL/GenBank/DDBJ whole genome shotgun (WGS) entry which is preliminary data.</text>
</comment>
<dbReference type="Proteomes" id="UP000255355">
    <property type="component" value="Unassembled WGS sequence"/>
</dbReference>